<proteinExistence type="predicted"/>
<evidence type="ECO:0000313" key="1">
    <source>
        <dbReference type="EMBL" id="QEG24581.1"/>
    </source>
</evidence>
<dbReference type="OrthoDB" id="264225at2"/>
<evidence type="ECO:0000313" key="2">
    <source>
        <dbReference type="Proteomes" id="UP000322214"/>
    </source>
</evidence>
<organism evidence="1 2">
    <name type="scientific">Mariniblastus fucicola</name>
    <dbReference type="NCBI Taxonomy" id="980251"/>
    <lineage>
        <taxon>Bacteria</taxon>
        <taxon>Pseudomonadati</taxon>
        <taxon>Planctomycetota</taxon>
        <taxon>Planctomycetia</taxon>
        <taxon>Pirellulales</taxon>
        <taxon>Pirellulaceae</taxon>
        <taxon>Mariniblastus</taxon>
    </lineage>
</organism>
<reference evidence="1 2" key="1">
    <citation type="submission" date="2019-08" db="EMBL/GenBank/DDBJ databases">
        <title>Deep-cultivation of Planctomycetes and their phenomic and genomic characterization uncovers novel biology.</title>
        <authorList>
            <person name="Wiegand S."/>
            <person name="Jogler M."/>
            <person name="Boedeker C."/>
            <person name="Pinto D."/>
            <person name="Vollmers J."/>
            <person name="Rivas-Marin E."/>
            <person name="Kohn T."/>
            <person name="Peeters S.H."/>
            <person name="Heuer A."/>
            <person name="Rast P."/>
            <person name="Oberbeckmann S."/>
            <person name="Bunk B."/>
            <person name="Jeske O."/>
            <person name="Meyerdierks A."/>
            <person name="Storesund J.E."/>
            <person name="Kallscheuer N."/>
            <person name="Luecker S."/>
            <person name="Lage O.M."/>
            <person name="Pohl T."/>
            <person name="Merkel B.J."/>
            <person name="Hornburger P."/>
            <person name="Mueller R.-W."/>
            <person name="Bruemmer F."/>
            <person name="Labrenz M."/>
            <person name="Spormann A.M."/>
            <person name="Op den Camp H."/>
            <person name="Overmann J."/>
            <person name="Amann R."/>
            <person name="Jetten M.S.M."/>
            <person name="Mascher T."/>
            <person name="Medema M.H."/>
            <person name="Devos D.P."/>
            <person name="Kaster A.-K."/>
            <person name="Ovreas L."/>
            <person name="Rohde M."/>
            <person name="Galperin M.Y."/>
            <person name="Jogler C."/>
        </authorList>
    </citation>
    <scope>NUCLEOTIDE SEQUENCE [LARGE SCALE GENOMIC DNA]</scope>
    <source>
        <strain evidence="1 2">FC18</strain>
    </source>
</reference>
<accession>A0A5B9PQ31</accession>
<dbReference type="PRINTS" id="PR00313">
    <property type="entry name" value="CABNDNGRPT"/>
</dbReference>
<sequence>MSSKRTRSLPRFSKTNLRKVLHAKSMRRSPAQKHSYESLEPRQLLTADIGINFTSANDGSGVSSNANPPNISAAVGENHVVQFLNSGFSIYEKDAGAALLQSGTLEDFYTAANNGVAPVDDDGNAVSFDTPRLVFDSGFDRWYVVAVDNQDLNDDLPLLQGNRIWIAASNTPDPTGSWKSGSIQLDTGTFDEDGNLVYLFGTERITMSMDEVGMSMSAQEFTFTLFGKTPVGSAVVGLPQVALFGGDIETGRQENIRGITNNPDDADGDGIPDGIGFEIQFGLDTTIDPQTFPVTSTQSFFGLAIDGEGDGDTFPTGRQGDELVLTEFTREGTPNVDLNLTQGESAVIPIDFYREPDVVRQPTDIIRDRDSTLFNASVAQEGDFLYAVHSVRAVVTLDDGTQAEGPNAVLRWYKVDTTPETDPDTGELIYLVDHGTIEAATNDIDYIDPSIDVSPNGTVAIGYTATGLNLFPSSYISIAVPSSGVDSPLAFNDPTELKAGASTYIDLANGGLPNHFWGRYTTTVNDPYDPNSFWTFQQYTDASNNWAIQATQVGATDTNPVIDVTPPDLDNIIEVNQVGDLIQVVVDGTIVGEYDSDGIGTLTVNGNGGMDQFIVNVPDLDAAEISGSYILVGDGDDKLQLDVSSDTVWQFDGGNGVNINSGRILADGMIEFRSGDGNDRFNIPTSNYDFPIYAGAGNDVFVVEQDVTGNLQLFGEAGDDIYNLPASSFAGTAISDSVGSENDQLTSTGTDGQDIIAVGETEITINGIVVPFDDASTAWGIETFAIDAYADDDTFNITSTTRGIGLFGQRGADVFNVAETTQQTGATSFMIDGGEDVNTLNVYQNDALVPGTVTAESARITNMSNVDVEFVATGGSFNENLFGSETRSDTFEVLSVAAGNDLKVYGRAMDDVFFFETLVDGTVELLGGAGDDGYGTNIVSIFDVVVTDSLDDETDLLYVRMTAGNDIIAVNESGYVFNGMAYPTANASFSGIEDFALDGFGGDDTFNVTRTTTVASLYGSAGDDIFNITDLSATTGTTELRIDGGTGNNEMYVSRSAIFGGAVAGTEIQIEDNRIVGMTTADIDYVATDGIFSLIELEGTMGATAGDDIYDDIFRVNTLGDQTLLRINSLGGNDLIDVAAAAAGDIEIDGGLDDDQFLVDLAGSVDRTVTVFDTGGVDRLDVFFSDAAETIDVIDTIGRLEYAIAGSSVNANPDLETLALHARGGDDRYTVTGTTTDNLILAGGAGDDTYDLANVFGDTMVSIIDSVDAENDRLTVEGTTGDDVFEINENSFLINGNTFMVSDPMNANVVGIESLEVNALDGDDTFIVNSATRGFALLGGDGNDHFMIHDTAADGGGNDLVIDAGTGANTMDIQRIAGTPDFAVIQDSYIANVAKSTIRYSATGGSFTGGNGGITIRGLDDVADSFLVFGVLAENSVELLGVGGNDYHRITTDVEGDVWMDGASGRDRYVFFLDEDKSRNLRVSDSGLDAEVDRINVFLGENSDNVVLDGPEVALINDTMSFLPSIETVEILAGDGDDQIDVRAFDGVSFLRIKGEDGNDTLAVNRANGVENVILIGEAGNDTFDLAAASQTGYLGASGNDGEDFFRVGEDFYRNANINGGNDDDRYDISFADRGQRNLAVADSGTGGNDTAIVRATDATTRTTFRASGINTQYQLVSTTRQLESLEFLGTEGRDIVTMFAVPVVNMSIDTMTGSDILNINSNNGAESLDIDLGAEKDVANIVSTAVGTTMTLDMGRDDDLVNIGSHLAADSGSLDALQGVLAISLGQGSDRLYLNDSQSAGAHGYTLTDSQVMNDAAVRARNFSGLSYSGAEFLQIRSNAQFNQFTVSPSDSVKFLLDGNLPQNNQLTVTGSGDGRELFMTDAFAGIWSFDSLREIQFEQFAV</sequence>
<dbReference type="EMBL" id="CP042912">
    <property type="protein sequence ID" value="QEG24581.1"/>
    <property type="molecule type" value="Genomic_DNA"/>
</dbReference>
<dbReference type="Proteomes" id="UP000322214">
    <property type="component" value="Chromosome"/>
</dbReference>
<gene>
    <name evidence="1" type="ORF">MFFC18_45020</name>
</gene>
<dbReference type="KEGG" id="mff:MFFC18_45020"/>
<dbReference type="RefSeq" id="WP_075083853.1">
    <property type="nucleotide sequence ID" value="NZ_CP042912.1"/>
</dbReference>
<keyword evidence="2" id="KW-1185">Reference proteome</keyword>
<name>A0A5B9PQ31_9BACT</name>
<protein>
    <submittedName>
        <fullName evidence="1">Uncharacterized protein</fullName>
    </submittedName>
</protein>
<dbReference type="Gene3D" id="2.160.20.160">
    <property type="match status" value="1"/>
</dbReference>